<dbReference type="PANTHER" id="PTHR37828">
    <property type="entry name" value="GSR2449 PROTEIN"/>
    <property type="match status" value="1"/>
</dbReference>
<feature type="domain" description="YCII-related" evidence="2">
    <location>
        <begin position="1"/>
        <end position="80"/>
    </location>
</feature>
<dbReference type="AlphaFoldDB" id="A0A3N0C9N1"/>
<proteinExistence type="inferred from homology"/>
<sequence length="95" mass="10528">MYVVSLTYKVPEEIVDFHLPAHVAWLQEAFDAGVFLVAGRKIPRTGALLLSNADRAALDASLEEDPFYVNGVAEFEVMEFHASRVAEGFENLLDS</sequence>
<keyword evidence="3" id="KW-0378">Hydrolase</keyword>
<comment type="similarity">
    <text evidence="1">Belongs to the YciI family.</text>
</comment>
<accession>A0A3N0C9N1</accession>
<dbReference type="Gene3D" id="3.30.70.1060">
    <property type="entry name" value="Dimeric alpha+beta barrel"/>
    <property type="match status" value="1"/>
</dbReference>
<evidence type="ECO:0000259" key="2">
    <source>
        <dbReference type="Pfam" id="PF03795"/>
    </source>
</evidence>
<dbReference type="PANTHER" id="PTHR37828:SF1">
    <property type="entry name" value="YCII-RELATED DOMAIN-CONTAINING PROTEIN"/>
    <property type="match status" value="1"/>
</dbReference>
<dbReference type="EMBL" id="RBED01000034">
    <property type="protein sequence ID" value="RNL59746.1"/>
    <property type="molecule type" value="Genomic_DNA"/>
</dbReference>
<dbReference type="RefSeq" id="WP_123253812.1">
    <property type="nucleotide sequence ID" value="NZ_RBED01000034.1"/>
</dbReference>
<dbReference type="InterPro" id="IPR011008">
    <property type="entry name" value="Dimeric_a/b-barrel"/>
</dbReference>
<evidence type="ECO:0000256" key="1">
    <source>
        <dbReference type="ARBA" id="ARBA00007689"/>
    </source>
</evidence>
<dbReference type="Proteomes" id="UP000273807">
    <property type="component" value="Unassembled WGS sequence"/>
</dbReference>
<dbReference type="OrthoDB" id="9814407at2"/>
<protein>
    <submittedName>
        <fullName evidence="3">GTP cyclohydrolase</fullName>
    </submittedName>
</protein>
<keyword evidence="4" id="KW-1185">Reference proteome</keyword>
<dbReference type="SUPFAM" id="SSF54909">
    <property type="entry name" value="Dimeric alpha+beta barrel"/>
    <property type="match status" value="1"/>
</dbReference>
<gene>
    <name evidence="3" type="ORF">D7003_01895</name>
</gene>
<dbReference type="GO" id="GO:0016787">
    <property type="term" value="F:hydrolase activity"/>
    <property type="evidence" value="ECO:0007669"/>
    <property type="project" value="UniProtKB-KW"/>
</dbReference>
<reference evidence="3 4" key="1">
    <citation type="submission" date="2018-10" db="EMBL/GenBank/DDBJ databases">
        <title>Genome sequencing of Arthrobacter oryzae TNB02.</title>
        <authorList>
            <person name="Cho Y.-J."/>
            <person name="Cho A."/>
            <person name="Kim O.-S."/>
        </authorList>
    </citation>
    <scope>NUCLEOTIDE SEQUENCE [LARGE SCALE GENOMIC DNA]</scope>
    <source>
        <strain evidence="3 4">TNB02</strain>
    </source>
</reference>
<evidence type="ECO:0000313" key="3">
    <source>
        <dbReference type="EMBL" id="RNL59746.1"/>
    </source>
</evidence>
<name>A0A3N0C9N1_9MICC</name>
<organism evidence="3 4">
    <name type="scientific">Arthrobacter oryzae</name>
    <dbReference type="NCBI Taxonomy" id="409290"/>
    <lineage>
        <taxon>Bacteria</taxon>
        <taxon>Bacillati</taxon>
        <taxon>Actinomycetota</taxon>
        <taxon>Actinomycetes</taxon>
        <taxon>Micrococcales</taxon>
        <taxon>Micrococcaceae</taxon>
        <taxon>Arthrobacter</taxon>
    </lineage>
</organism>
<dbReference type="Pfam" id="PF03795">
    <property type="entry name" value="YCII"/>
    <property type="match status" value="1"/>
</dbReference>
<comment type="caution">
    <text evidence="3">The sequence shown here is derived from an EMBL/GenBank/DDBJ whole genome shotgun (WGS) entry which is preliminary data.</text>
</comment>
<dbReference type="InterPro" id="IPR005545">
    <property type="entry name" value="YCII"/>
</dbReference>
<evidence type="ECO:0000313" key="4">
    <source>
        <dbReference type="Proteomes" id="UP000273807"/>
    </source>
</evidence>